<organism evidence="10">
    <name type="scientific">Salpingoeca rosetta (strain ATCC 50818 / BSB-021)</name>
    <dbReference type="NCBI Taxonomy" id="946362"/>
    <lineage>
        <taxon>Eukaryota</taxon>
        <taxon>Choanoflagellata</taxon>
        <taxon>Craspedida</taxon>
        <taxon>Salpingoecidae</taxon>
        <taxon>Salpingoeca</taxon>
    </lineage>
</organism>
<dbReference type="Pfam" id="PF00782">
    <property type="entry name" value="DSPc"/>
    <property type="match status" value="1"/>
</dbReference>
<evidence type="ECO:0000313" key="9">
    <source>
        <dbReference type="EMBL" id="EGD72374.1"/>
    </source>
</evidence>
<dbReference type="InterPro" id="IPR001763">
    <property type="entry name" value="Rhodanese-like_dom"/>
</dbReference>
<dbReference type="PROSITE" id="PS50054">
    <property type="entry name" value="TYR_PHOSPHATASE_DUAL"/>
    <property type="match status" value="1"/>
</dbReference>
<feature type="compositionally biased region" description="Polar residues" evidence="5">
    <location>
        <begin position="168"/>
        <end position="183"/>
    </location>
</feature>
<evidence type="ECO:0008006" key="11">
    <source>
        <dbReference type="Google" id="ProtNLM"/>
    </source>
</evidence>
<evidence type="ECO:0000256" key="2">
    <source>
        <dbReference type="ARBA" id="ARBA00022801"/>
    </source>
</evidence>
<dbReference type="Gene3D" id="3.40.250.10">
    <property type="entry name" value="Rhodanese-like domain"/>
    <property type="match status" value="1"/>
</dbReference>
<keyword evidence="3" id="KW-0904">Protein phosphatase</keyword>
<feature type="domain" description="Tyrosine-protein phosphatase" evidence="6">
    <location>
        <begin position="556"/>
        <end position="698"/>
    </location>
</feature>
<proteinExistence type="inferred from homology"/>
<dbReference type="PROSITE" id="PS50206">
    <property type="entry name" value="RHODANESE_3"/>
    <property type="match status" value="1"/>
</dbReference>
<comment type="catalytic activity">
    <reaction evidence="4">
        <text>O-phospho-L-threonyl-[protein] + H2O = L-threonyl-[protein] + phosphate</text>
        <dbReference type="Rhea" id="RHEA:47004"/>
        <dbReference type="Rhea" id="RHEA-COMP:11060"/>
        <dbReference type="Rhea" id="RHEA-COMP:11605"/>
        <dbReference type="ChEBI" id="CHEBI:15377"/>
        <dbReference type="ChEBI" id="CHEBI:30013"/>
        <dbReference type="ChEBI" id="CHEBI:43474"/>
        <dbReference type="ChEBI" id="CHEBI:61977"/>
        <dbReference type="EC" id="3.1.3.16"/>
    </reaction>
</comment>
<keyword evidence="2" id="KW-0378">Hydrolase</keyword>
<feature type="compositionally biased region" description="Low complexity" evidence="5">
    <location>
        <begin position="246"/>
        <end position="261"/>
    </location>
</feature>
<evidence type="ECO:0000313" key="10">
    <source>
        <dbReference type="Proteomes" id="UP000007799"/>
    </source>
</evidence>
<evidence type="ECO:0000256" key="3">
    <source>
        <dbReference type="ARBA" id="ARBA00022912"/>
    </source>
</evidence>
<evidence type="ECO:0000259" key="7">
    <source>
        <dbReference type="PROSITE" id="PS50056"/>
    </source>
</evidence>
<evidence type="ECO:0000259" key="8">
    <source>
        <dbReference type="PROSITE" id="PS50206"/>
    </source>
</evidence>
<feature type="compositionally biased region" description="Basic and acidic residues" evidence="5">
    <location>
        <begin position="281"/>
        <end position="292"/>
    </location>
</feature>
<feature type="compositionally biased region" description="Polar residues" evidence="5">
    <location>
        <begin position="80"/>
        <end position="100"/>
    </location>
</feature>
<dbReference type="InterPro" id="IPR036873">
    <property type="entry name" value="Rhodanese-like_dom_sf"/>
</dbReference>
<dbReference type="PROSITE" id="PS50056">
    <property type="entry name" value="TYR_PHOSPHATASE_2"/>
    <property type="match status" value="1"/>
</dbReference>
<reference evidence="9" key="1">
    <citation type="submission" date="2009-08" db="EMBL/GenBank/DDBJ databases">
        <title>Annotation of Salpingoeca rosetta.</title>
        <authorList>
            <consortium name="The Broad Institute Genome Sequencing Platform"/>
            <person name="Russ C."/>
            <person name="Cuomo C."/>
            <person name="Burger G."/>
            <person name="Gray M.W."/>
            <person name="Holland P.W.H."/>
            <person name="King N."/>
            <person name="Lang F.B.F."/>
            <person name="Roger A.J."/>
            <person name="Ruiz-Trillo I."/>
            <person name="Young S.K."/>
            <person name="Zeng Q."/>
            <person name="Gargeya S."/>
            <person name="Alvarado L."/>
            <person name="Berlin A."/>
            <person name="Chapman S.B."/>
            <person name="Chen Z."/>
            <person name="Freedman E."/>
            <person name="Gellesch M."/>
            <person name="Goldberg J."/>
            <person name="Griggs A."/>
            <person name="Gujja S."/>
            <person name="Heilman E."/>
            <person name="Heiman D."/>
            <person name="Howarth C."/>
            <person name="Mehta T."/>
            <person name="Neiman D."/>
            <person name="Pearson M."/>
            <person name="Roberts A."/>
            <person name="Saif S."/>
            <person name="Shea T."/>
            <person name="Shenoy N."/>
            <person name="Sisk P."/>
            <person name="Stolte C."/>
            <person name="Sykes S."/>
            <person name="White J."/>
            <person name="Yandava C."/>
            <person name="Haas B."/>
            <person name="Nusbaum C."/>
            <person name="Birren B."/>
        </authorList>
    </citation>
    <scope>NUCLEOTIDE SEQUENCE [LARGE SCALE GENOMIC DNA]</scope>
    <source>
        <strain evidence="9">ATCC 50818</strain>
    </source>
</reference>
<keyword evidence="10" id="KW-1185">Reference proteome</keyword>
<evidence type="ECO:0000256" key="5">
    <source>
        <dbReference type="SAM" id="MobiDB-lite"/>
    </source>
</evidence>
<protein>
    <recommendedName>
        <fullName evidence="11">Dual specificity phosphatase</fullName>
    </recommendedName>
</protein>
<dbReference type="PANTHER" id="PTHR10159:SF529">
    <property type="entry name" value="TYROSINE-PROTEIN PHOSPHATASE DOMAIN-CONTAINING PROTEIN"/>
    <property type="match status" value="1"/>
</dbReference>
<feature type="region of interest" description="Disordered" evidence="5">
    <location>
        <begin position="15"/>
        <end position="183"/>
    </location>
</feature>
<feature type="compositionally biased region" description="Low complexity" evidence="5">
    <location>
        <begin position="157"/>
        <end position="167"/>
    </location>
</feature>
<dbReference type="GeneID" id="16067630"/>
<dbReference type="eggNOG" id="KOG1716">
    <property type="taxonomic scope" value="Eukaryota"/>
</dbReference>
<dbReference type="OrthoDB" id="10252009at2759"/>
<dbReference type="InParanoid" id="F2TWC8"/>
<dbReference type="Gene3D" id="3.90.190.10">
    <property type="entry name" value="Protein tyrosine phosphatase superfamily"/>
    <property type="match status" value="1"/>
</dbReference>
<dbReference type="AlphaFoldDB" id="F2TWC8"/>
<feature type="region of interest" description="Disordered" evidence="5">
    <location>
        <begin position="212"/>
        <end position="318"/>
    </location>
</feature>
<dbReference type="Pfam" id="PF00581">
    <property type="entry name" value="Rhodanese"/>
    <property type="match status" value="1"/>
</dbReference>
<dbReference type="InterPro" id="IPR020422">
    <property type="entry name" value="TYR_PHOSPHATASE_DUAL_dom"/>
</dbReference>
<dbReference type="SUPFAM" id="SSF52821">
    <property type="entry name" value="Rhodanese/Cell cycle control phosphatase"/>
    <property type="match status" value="1"/>
</dbReference>
<name>F2TWC8_SALR5</name>
<dbReference type="InterPro" id="IPR000340">
    <property type="entry name" value="Dual-sp_phosphatase_cat-dom"/>
</dbReference>
<evidence type="ECO:0000259" key="6">
    <source>
        <dbReference type="PROSITE" id="PS50054"/>
    </source>
</evidence>
<dbReference type="PRINTS" id="PR01908">
    <property type="entry name" value="ADSPHPHTASE"/>
</dbReference>
<dbReference type="InterPro" id="IPR000387">
    <property type="entry name" value="Tyr_Pase_dom"/>
</dbReference>
<dbReference type="CDD" id="cd14498">
    <property type="entry name" value="DSP"/>
    <property type="match status" value="1"/>
</dbReference>
<dbReference type="PROSITE" id="PS00383">
    <property type="entry name" value="TYR_PHOSPHATASE_1"/>
    <property type="match status" value="1"/>
</dbReference>
<feature type="compositionally biased region" description="Basic and acidic residues" evidence="5">
    <location>
        <begin position="101"/>
        <end position="127"/>
    </location>
</feature>
<dbReference type="GO" id="GO:0043409">
    <property type="term" value="P:negative regulation of MAPK cascade"/>
    <property type="evidence" value="ECO:0007669"/>
    <property type="project" value="TreeGrafter"/>
</dbReference>
<dbReference type="SUPFAM" id="SSF52799">
    <property type="entry name" value="(Phosphotyrosine protein) phosphatases II"/>
    <property type="match status" value="1"/>
</dbReference>
<feature type="domain" description="Tyrosine specific protein phosphatases" evidence="7">
    <location>
        <begin position="619"/>
        <end position="679"/>
    </location>
</feature>
<evidence type="ECO:0000256" key="1">
    <source>
        <dbReference type="ARBA" id="ARBA00008601"/>
    </source>
</evidence>
<dbReference type="InterPro" id="IPR029021">
    <property type="entry name" value="Prot-tyrosine_phosphatase-like"/>
</dbReference>
<sequence length="709" mass="77155">MGCSASKNVAVLASSASRTFDPDGTQPHKAASNDKSSKKNGKNGKTGMASAAHVQPQADGTRCNDSGVPSELEQEDEASPGSTTLHFSLLPQQETPAHSHNNNEKEDLNEQQHEEANGMPLQKEHDQPSCNHNIVQTAEPRPLQLSPVDNTWDAQGATANSTSATSTLEPSPLNTTTTSAHRLLSQASSPGLFVHTRSVDDYHPSAFFPSTLHETDAEDNSSSSTCTEDNDDDNRDGDGDKDDVAQSDGSAAAGDDNSIGSLPMGGLDDDDTLSRPHHHTLHIEDVDIRQDSTRPSPTPDPLSTHTAGTRGRGDGVLTPPLISAARKFSLTNVLHAQLQEQAALMADVVHESDGRTDAKIMQEWDTMRRSIGDRLQLVEEKRRASAHATILLQRKSSVGRRPSPAAPDTRSETLQSVYSAIGNLASDVAGCSELFNALNAGIVRPYVHDAEYMLLIDARDHAAFTAGHIITAQHKDMLNPMIAMSDYSLVIVYDESGSASGPAAAMRDELLSSGVQYVTLLSGGFAKFSKRYPFLSHETQTNVFVSLSQRESLQTYPSEIRVQQIYLGNFLHAHSDVVVKDLGITHILNATKEHENKFPGSVTYCSLRVSDVPSENVMDHFDMAASFIHKAVKGGGRVLVHCTMGVSRSTTFLTAYFMKHKQWTLKHALEFISDRRQGVKPNQSFLKQLSKWEETIFGSKKTDIDLLYI</sequence>
<dbReference type="SMART" id="SM00195">
    <property type="entry name" value="DSPc"/>
    <property type="match status" value="1"/>
</dbReference>
<accession>F2TWC8</accession>
<comment type="similarity">
    <text evidence="1">Belongs to the protein-tyrosine phosphatase family. Non-receptor class dual specificity subfamily.</text>
</comment>
<gene>
    <name evidence="9" type="ORF">PTSG_00394</name>
</gene>
<feature type="domain" description="Rhodanese" evidence="8">
    <location>
        <begin position="454"/>
        <end position="537"/>
    </location>
</feature>
<dbReference type="GO" id="GO:0004722">
    <property type="term" value="F:protein serine/threonine phosphatase activity"/>
    <property type="evidence" value="ECO:0007669"/>
    <property type="project" value="UniProtKB-EC"/>
</dbReference>
<dbReference type="Proteomes" id="UP000007799">
    <property type="component" value="Unassembled WGS sequence"/>
</dbReference>
<dbReference type="KEGG" id="sre:PTSG_00394"/>
<dbReference type="PANTHER" id="PTHR10159">
    <property type="entry name" value="DUAL SPECIFICITY PROTEIN PHOSPHATASE"/>
    <property type="match status" value="1"/>
</dbReference>
<dbReference type="FunFam" id="3.90.190.10:FF:000004">
    <property type="entry name" value="Protein phosphatase Slingshot homolog 2"/>
    <property type="match status" value="1"/>
</dbReference>
<dbReference type="STRING" id="946362.F2TWC8"/>
<dbReference type="RefSeq" id="XP_004998943.1">
    <property type="nucleotide sequence ID" value="XM_004998886.1"/>
</dbReference>
<dbReference type="CDD" id="cd00158">
    <property type="entry name" value="RHOD"/>
    <property type="match status" value="1"/>
</dbReference>
<evidence type="ECO:0000256" key="4">
    <source>
        <dbReference type="ARBA" id="ARBA00048336"/>
    </source>
</evidence>
<dbReference type="InterPro" id="IPR016130">
    <property type="entry name" value="Tyr_Pase_AS"/>
</dbReference>
<dbReference type="EMBL" id="GL832955">
    <property type="protein sequence ID" value="EGD72374.1"/>
    <property type="molecule type" value="Genomic_DNA"/>
</dbReference>
<dbReference type="GO" id="GO:0005737">
    <property type="term" value="C:cytoplasm"/>
    <property type="evidence" value="ECO:0007669"/>
    <property type="project" value="TreeGrafter"/>
</dbReference>